<dbReference type="EMBL" id="JANBVB010001831">
    <property type="protein sequence ID" value="KAJ2889445.1"/>
    <property type="molecule type" value="Genomic_DNA"/>
</dbReference>
<evidence type="ECO:0000313" key="2">
    <source>
        <dbReference type="Proteomes" id="UP001139981"/>
    </source>
</evidence>
<organism evidence="1 2">
    <name type="scientific">Coemansia aciculifera</name>
    <dbReference type="NCBI Taxonomy" id="417176"/>
    <lineage>
        <taxon>Eukaryota</taxon>
        <taxon>Fungi</taxon>
        <taxon>Fungi incertae sedis</taxon>
        <taxon>Zoopagomycota</taxon>
        <taxon>Kickxellomycotina</taxon>
        <taxon>Kickxellomycetes</taxon>
        <taxon>Kickxellales</taxon>
        <taxon>Kickxellaceae</taxon>
        <taxon>Coemansia</taxon>
    </lineage>
</organism>
<name>A0ACC1LWV3_9FUNG</name>
<evidence type="ECO:0000313" key="1">
    <source>
        <dbReference type="EMBL" id="KAJ2889445.1"/>
    </source>
</evidence>
<gene>
    <name evidence="1" type="ORF">IWW38_004705</name>
</gene>
<sequence length="289" mass="30773">MSSSPSSKRLELQIALLEDPVVVRDGQGVTVIRGYVTVTSRQVQPVCQIHVLLLGTKILLNTQQMGGTGSAKRTLLKETKVLSHNSGDVGLSYSAMATYTLPFEFVVNSRKLSPTLRLPRCTVGYTILATALKCESAPPLLRLFSPKPPKAQVDVVVVKYPAGGGSDPADLLARLRPVTRVGTLGAYKNGRGSLPYRISMDKNVVAPGDTLRFKLDIYQTGSVPPDFTPAEFAALIDLASTHDQRAATRHDSGIAVSSLPTGMTNSSSSNTADDDDNDNDSTTSLCGLA</sequence>
<reference evidence="1" key="1">
    <citation type="submission" date="2022-07" db="EMBL/GenBank/DDBJ databases">
        <title>Phylogenomic reconstructions and comparative analyses of Kickxellomycotina fungi.</title>
        <authorList>
            <person name="Reynolds N.K."/>
            <person name="Stajich J.E."/>
            <person name="Barry K."/>
            <person name="Grigoriev I.V."/>
            <person name="Crous P."/>
            <person name="Smith M.E."/>
        </authorList>
    </citation>
    <scope>NUCLEOTIDE SEQUENCE</scope>
    <source>
        <strain evidence="1">CBS 190363</strain>
    </source>
</reference>
<proteinExistence type="predicted"/>
<accession>A0ACC1LWV3</accession>
<comment type="caution">
    <text evidence="1">The sequence shown here is derived from an EMBL/GenBank/DDBJ whole genome shotgun (WGS) entry which is preliminary data.</text>
</comment>
<protein>
    <submittedName>
        <fullName evidence="1">Uncharacterized protein</fullName>
    </submittedName>
</protein>
<keyword evidence="2" id="KW-1185">Reference proteome</keyword>
<feature type="non-terminal residue" evidence="1">
    <location>
        <position position="289"/>
    </location>
</feature>
<dbReference type="Proteomes" id="UP001139981">
    <property type="component" value="Unassembled WGS sequence"/>
</dbReference>